<dbReference type="AlphaFoldDB" id="A0A3D9ZQX4"/>
<dbReference type="EMBL" id="QUMQ01000001">
    <property type="protein sequence ID" value="REF98383.1"/>
    <property type="molecule type" value="Genomic_DNA"/>
</dbReference>
<dbReference type="RefSeq" id="WP_116069678.1">
    <property type="nucleotide sequence ID" value="NZ_BONB01000047.1"/>
</dbReference>
<name>A0A3D9ZQX4_9ACTN</name>
<sequence length="89" mass="10299">MLAQVTTYAADPGWHNGPWNHGGPGWWIVFPILFWVLVLSVVGYVIWRRSPMQSARHAGEQTLAERYARGEIDEQELRERRAALRNKAR</sequence>
<evidence type="ECO:0000313" key="3">
    <source>
        <dbReference type="Proteomes" id="UP000256913"/>
    </source>
</evidence>
<protein>
    <submittedName>
        <fullName evidence="2">Putative membrane protein</fullName>
    </submittedName>
</protein>
<keyword evidence="1" id="KW-0472">Membrane</keyword>
<accession>A0A3D9ZQX4</accession>
<comment type="caution">
    <text evidence="2">The sequence shown here is derived from an EMBL/GenBank/DDBJ whole genome shotgun (WGS) entry which is preliminary data.</text>
</comment>
<dbReference type="OrthoDB" id="3748887at2"/>
<dbReference type="Proteomes" id="UP000256913">
    <property type="component" value="Unassembled WGS sequence"/>
</dbReference>
<keyword evidence="1" id="KW-1133">Transmembrane helix</keyword>
<keyword evidence="1" id="KW-0812">Transmembrane</keyword>
<reference evidence="2 3" key="1">
    <citation type="submission" date="2018-08" db="EMBL/GenBank/DDBJ databases">
        <title>Sequencing the genomes of 1000 actinobacteria strains.</title>
        <authorList>
            <person name="Klenk H.-P."/>
        </authorList>
    </citation>
    <scope>NUCLEOTIDE SEQUENCE [LARGE SCALE GENOMIC DNA]</scope>
    <source>
        <strain evidence="2 3">DSM 44099</strain>
    </source>
</reference>
<evidence type="ECO:0000313" key="2">
    <source>
        <dbReference type="EMBL" id="REF98383.1"/>
    </source>
</evidence>
<organism evidence="2 3">
    <name type="scientific">Asanoa ferruginea</name>
    <dbReference type="NCBI Taxonomy" id="53367"/>
    <lineage>
        <taxon>Bacteria</taxon>
        <taxon>Bacillati</taxon>
        <taxon>Actinomycetota</taxon>
        <taxon>Actinomycetes</taxon>
        <taxon>Micromonosporales</taxon>
        <taxon>Micromonosporaceae</taxon>
        <taxon>Asanoa</taxon>
    </lineage>
</organism>
<evidence type="ECO:0000256" key="1">
    <source>
        <dbReference type="SAM" id="Phobius"/>
    </source>
</evidence>
<keyword evidence="3" id="KW-1185">Reference proteome</keyword>
<proteinExistence type="predicted"/>
<gene>
    <name evidence="2" type="ORF">DFJ67_4401</name>
</gene>
<feature type="transmembrane region" description="Helical" evidence="1">
    <location>
        <begin position="26"/>
        <end position="47"/>
    </location>
</feature>